<dbReference type="Pfam" id="PF01755">
    <property type="entry name" value="Glyco_transf_25"/>
    <property type="match status" value="1"/>
</dbReference>
<dbReference type="PANTHER" id="PTHR10730:SF53">
    <property type="entry name" value="GLYCOSYLTRANSFERASE 25 FAMILY MEMBER"/>
    <property type="match status" value="1"/>
</dbReference>
<proteinExistence type="inferred from homology"/>
<dbReference type="InterPro" id="IPR050757">
    <property type="entry name" value="Collagen_mod_GT25"/>
</dbReference>
<sequence length="378" mass="41892">MISRQPPTRSQIIVGAILTSILLLFFFHGRNPGLNGLGGRPAELRRFGRTGKPPNSDIFNSTLGFEKIFVIGLPTRTDRRDGIILQAAVSNMEIDFIDGVKGDTVPDKAIPIGKDQSRIGNASIGSWRAHMNAVQEIVHRNLSSALILEDDVDWDIRLKQQLYDFSLASRALTQPLSSSSSSSPRYVDPTFNQPPDSMPNQIPTIKFDNLPSTIAPIVSPYGDDWDLLWLGHCGVTFPFDRPNHDKLPKGRVIHFDDVTVPPKGNLWSLNKPFTLVQDYPEHTRAIHHTQEGVCSLGYAISQRGARKLLYELALKDVSDGFDILLRFFCEGGKAGRKAHKCLTAQPGYFQHHRAVGPTSHASDIGNHKGGYREKGLTI</sequence>
<comment type="similarity">
    <text evidence="1">Belongs to the glycosyltransferase 25 family.</text>
</comment>
<name>A0AAN7B728_9PEZI</name>
<protein>
    <submittedName>
        <fullName evidence="7">Glycosyltransferase family 25 protein</fullName>
    </submittedName>
</protein>
<feature type="compositionally biased region" description="Polar residues" evidence="4">
    <location>
        <begin position="190"/>
        <end position="200"/>
    </location>
</feature>
<keyword evidence="5" id="KW-0472">Membrane</keyword>
<keyword evidence="5" id="KW-0812">Transmembrane</keyword>
<comment type="caution">
    <text evidence="7">The sequence shown here is derived from an EMBL/GenBank/DDBJ whole genome shotgun (WGS) entry which is preliminary data.</text>
</comment>
<feature type="region of interest" description="Disordered" evidence="4">
    <location>
        <begin position="355"/>
        <end position="378"/>
    </location>
</feature>
<evidence type="ECO:0000256" key="5">
    <source>
        <dbReference type="SAM" id="Phobius"/>
    </source>
</evidence>
<evidence type="ECO:0000259" key="6">
    <source>
        <dbReference type="Pfam" id="PF01755"/>
    </source>
</evidence>
<dbReference type="AlphaFoldDB" id="A0AAN7B728"/>
<reference evidence="7" key="2">
    <citation type="submission" date="2023-05" db="EMBL/GenBank/DDBJ databases">
        <authorList>
            <consortium name="Lawrence Berkeley National Laboratory"/>
            <person name="Steindorff A."/>
            <person name="Hensen N."/>
            <person name="Bonometti L."/>
            <person name="Westerberg I."/>
            <person name="Brannstrom I.O."/>
            <person name="Guillou S."/>
            <person name="Cros-Aarteil S."/>
            <person name="Calhoun S."/>
            <person name="Haridas S."/>
            <person name="Kuo A."/>
            <person name="Mondo S."/>
            <person name="Pangilinan J."/>
            <person name="Riley R."/>
            <person name="Labutti K."/>
            <person name="Andreopoulos B."/>
            <person name="Lipzen A."/>
            <person name="Chen C."/>
            <person name="Yanf M."/>
            <person name="Daum C."/>
            <person name="Ng V."/>
            <person name="Clum A."/>
            <person name="Ohm R."/>
            <person name="Martin F."/>
            <person name="Silar P."/>
            <person name="Natvig D."/>
            <person name="Lalanne C."/>
            <person name="Gautier V."/>
            <person name="Ament-Velasquez S.L."/>
            <person name="Kruys A."/>
            <person name="Hutchinson M.I."/>
            <person name="Powell A.J."/>
            <person name="Barry K."/>
            <person name="Miller A.N."/>
            <person name="Grigoriev I.V."/>
            <person name="Debuchy R."/>
            <person name="Gladieux P."/>
            <person name="Thoren M.H."/>
            <person name="Johannesson H."/>
        </authorList>
    </citation>
    <scope>NUCLEOTIDE SEQUENCE</scope>
    <source>
        <strain evidence="7">PSN293</strain>
    </source>
</reference>
<dbReference type="EMBL" id="MU858173">
    <property type="protein sequence ID" value="KAK4210505.1"/>
    <property type="molecule type" value="Genomic_DNA"/>
</dbReference>
<evidence type="ECO:0000256" key="3">
    <source>
        <dbReference type="ARBA" id="ARBA00022679"/>
    </source>
</evidence>
<keyword evidence="2" id="KW-0328">Glycosyltransferase</keyword>
<dbReference type="Proteomes" id="UP001301769">
    <property type="component" value="Unassembled WGS sequence"/>
</dbReference>
<evidence type="ECO:0000313" key="8">
    <source>
        <dbReference type="Proteomes" id="UP001301769"/>
    </source>
</evidence>
<evidence type="ECO:0000256" key="1">
    <source>
        <dbReference type="ARBA" id="ARBA00006721"/>
    </source>
</evidence>
<accession>A0AAN7B728</accession>
<evidence type="ECO:0000256" key="2">
    <source>
        <dbReference type="ARBA" id="ARBA00022676"/>
    </source>
</evidence>
<organism evidence="7 8">
    <name type="scientific">Rhypophila decipiens</name>
    <dbReference type="NCBI Taxonomy" id="261697"/>
    <lineage>
        <taxon>Eukaryota</taxon>
        <taxon>Fungi</taxon>
        <taxon>Dikarya</taxon>
        <taxon>Ascomycota</taxon>
        <taxon>Pezizomycotina</taxon>
        <taxon>Sordariomycetes</taxon>
        <taxon>Sordariomycetidae</taxon>
        <taxon>Sordariales</taxon>
        <taxon>Naviculisporaceae</taxon>
        <taxon>Rhypophila</taxon>
    </lineage>
</organism>
<evidence type="ECO:0000313" key="7">
    <source>
        <dbReference type="EMBL" id="KAK4210505.1"/>
    </source>
</evidence>
<dbReference type="CDD" id="cd06532">
    <property type="entry name" value="Glyco_transf_25"/>
    <property type="match status" value="1"/>
</dbReference>
<feature type="domain" description="Glycosyl transferase family 25" evidence="6">
    <location>
        <begin position="66"/>
        <end position="166"/>
    </location>
</feature>
<keyword evidence="5" id="KW-1133">Transmembrane helix</keyword>
<reference evidence="7" key="1">
    <citation type="journal article" date="2023" name="Mol. Phylogenet. Evol.">
        <title>Genome-scale phylogeny and comparative genomics of the fungal order Sordariales.</title>
        <authorList>
            <person name="Hensen N."/>
            <person name="Bonometti L."/>
            <person name="Westerberg I."/>
            <person name="Brannstrom I.O."/>
            <person name="Guillou S."/>
            <person name="Cros-Aarteil S."/>
            <person name="Calhoun S."/>
            <person name="Haridas S."/>
            <person name="Kuo A."/>
            <person name="Mondo S."/>
            <person name="Pangilinan J."/>
            <person name="Riley R."/>
            <person name="LaButti K."/>
            <person name="Andreopoulos B."/>
            <person name="Lipzen A."/>
            <person name="Chen C."/>
            <person name="Yan M."/>
            <person name="Daum C."/>
            <person name="Ng V."/>
            <person name="Clum A."/>
            <person name="Steindorff A."/>
            <person name="Ohm R.A."/>
            <person name="Martin F."/>
            <person name="Silar P."/>
            <person name="Natvig D.O."/>
            <person name="Lalanne C."/>
            <person name="Gautier V."/>
            <person name="Ament-Velasquez S.L."/>
            <person name="Kruys A."/>
            <person name="Hutchinson M.I."/>
            <person name="Powell A.J."/>
            <person name="Barry K."/>
            <person name="Miller A.N."/>
            <person name="Grigoriev I.V."/>
            <person name="Debuchy R."/>
            <person name="Gladieux P."/>
            <person name="Hiltunen Thoren M."/>
            <person name="Johannesson H."/>
        </authorList>
    </citation>
    <scope>NUCLEOTIDE SEQUENCE</scope>
    <source>
        <strain evidence="7">PSN293</strain>
    </source>
</reference>
<keyword evidence="8" id="KW-1185">Reference proteome</keyword>
<dbReference type="PANTHER" id="PTHR10730">
    <property type="entry name" value="PROCOLLAGEN-LYSINE,2-OXOGLUTARATE 5-DIOXYGENASE/GLYCOSYLTRANSFERASE 25 FAMILY MEMBER"/>
    <property type="match status" value="1"/>
</dbReference>
<dbReference type="InterPro" id="IPR002654">
    <property type="entry name" value="Glyco_trans_25"/>
</dbReference>
<feature type="region of interest" description="Disordered" evidence="4">
    <location>
        <begin position="175"/>
        <end position="200"/>
    </location>
</feature>
<gene>
    <name evidence="7" type="ORF">QBC37DRAFT_428695</name>
</gene>
<keyword evidence="3" id="KW-0808">Transferase</keyword>
<evidence type="ECO:0000256" key="4">
    <source>
        <dbReference type="SAM" id="MobiDB-lite"/>
    </source>
</evidence>
<feature type="transmembrane region" description="Helical" evidence="5">
    <location>
        <begin position="12"/>
        <end position="29"/>
    </location>
</feature>
<dbReference type="GO" id="GO:0016740">
    <property type="term" value="F:transferase activity"/>
    <property type="evidence" value="ECO:0007669"/>
    <property type="project" value="UniProtKB-KW"/>
</dbReference>